<evidence type="ECO:0000256" key="1">
    <source>
        <dbReference type="RuleBase" id="RU361178"/>
    </source>
</evidence>
<dbReference type="PROSITE" id="PS50821">
    <property type="entry name" value="PAZ"/>
    <property type="match status" value="1"/>
</dbReference>
<reference evidence="5 6" key="1">
    <citation type="journal article" date="1998" name="Science">
        <title>Genome sequence of the nematode C. elegans: a platform for investigating biology.</title>
        <authorList>
            <consortium name="The C. elegans sequencing consortium"/>
            <person name="Sulson J.E."/>
            <person name="Waterston R."/>
        </authorList>
    </citation>
    <scope>NUCLEOTIDE SEQUENCE [LARGE SCALE GENOMIC DNA]</scope>
    <source>
        <strain evidence="5 6">Bristol N2</strain>
    </source>
</reference>
<dbReference type="EMBL" id="BX284605">
    <property type="protein sequence ID" value="CCD70367.1"/>
    <property type="molecule type" value="Genomic_DNA"/>
</dbReference>
<dbReference type="InParanoid" id="A0A0T7CIX3"/>
<dbReference type="KEGG" id="cel:CELE_K12B6.1"/>
<dbReference type="GO" id="GO:0016442">
    <property type="term" value="C:RISC complex"/>
    <property type="evidence" value="ECO:0000318"/>
    <property type="project" value="GO_Central"/>
</dbReference>
<evidence type="ECO:0000313" key="6">
    <source>
        <dbReference type="Proteomes" id="UP000001940"/>
    </source>
</evidence>
<dbReference type="SMART" id="SM00949">
    <property type="entry name" value="PAZ"/>
    <property type="match status" value="1"/>
</dbReference>
<dbReference type="SMR" id="A0A0T7CIX3"/>
<dbReference type="GO" id="GO:0004521">
    <property type="term" value="F:RNA endonuclease activity"/>
    <property type="evidence" value="ECO:0000318"/>
    <property type="project" value="GO_Central"/>
</dbReference>
<dbReference type="InterPro" id="IPR057272">
    <property type="entry name" value="Piwi_nem"/>
</dbReference>
<sequence length="881" mass="98159">MSNITQVTSSMASASLSNKAPLPVGHQPLAEKKPKEVNQEGTPVQIVTNMRKINLEKNHSIFKYSVQVLFVYQKSDGTELVLEKSKSVGSGCDHERSKSHCLRVYRKAAKQCQELKSGGPFCYDSQGCLYSFSKLKNDEFSTNITGSDISNNPKFLRVEFKLAKVQESFQTTTNDVAKSVNCRPALQEKTILEAMNQIVSTAPINHPNVLTIGNCVHYLYDDTNIDIRSITGEGGKSSAVGASKSVRTLEGTGKTPCLYMATELKTTLFHPDNCSLLKVFMDYRGFNGSLKANSPFVLKNKNAFIGLWCYTTHGKCSDWKDDRPMIKIKDFGLSAKETTFERDNKKISVFNYFQVKYNMTLKYPDLFTVVARGKDGKNQHIPVECLDLCNSQTVRTEQMVGTEQADLIKLAAAKPHDRKKITDTVVNSIGLASEPKGIISVGAPESVTGLVLPKPDIYFSGGKKVFWNDPKKRGPATDFMPAGTFIKPTKLTNWEVVFDNGVQLVDCIQHLTSTMRQLGMEVSNPTVSLINRGYLRSIFENAKAANRQLIMFITKSMNNYHTEIKCLEQEFDLLTQDIRFETAVKLAQQQNTRKNIIYKTNMKLGGLNYELRSGVFSNSKRLIIGFETSQRGGLGDAPIAIGFAANMMSHSQQFAGGYMFVKKSADNYGPVIPEILLTILKQAKANRPNDRPDELLIYFSGVSEGQHALVNEYYANQVKAACGLFNESFRPHITLILASKVHNTRVYKSENGGGVCNVEPGTVIDHTIVSPVLSEWYHAGSLARQGTSKLVKYSLIFNTKKNEKLSVYERLTNELCYEMQIVFHPTSLPIPLHIAGTYSERGSQMLALKKPIYTNGEFNQVATNEQLGYASKKLFGTRFNA</sequence>
<dbReference type="AGR" id="WB:WBGene00019666"/>
<dbReference type="AlphaFoldDB" id="A0A0T7CIX3"/>
<dbReference type="PaxDb" id="6239-K12B6.1"/>
<dbReference type="InterPro" id="IPR036085">
    <property type="entry name" value="PAZ_dom_sf"/>
</dbReference>
<gene>
    <name evidence="5 7" type="primary">sago-1</name>
    <name evidence="5" type="ORF">CELE_K12B6.1</name>
    <name evidence="7" type="ORF">K12B6.1</name>
</gene>
<dbReference type="InterPro" id="IPR003165">
    <property type="entry name" value="Piwi"/>
</dbReference>
<dbReference type="SMART" id="SM00950">
    <property type="entry name" value="Piwi"/>
    <property type="match status" value="1"/>
</dbReference>
<dbReference type="SUPFAM" id="SSF101690">
    <property type="entry name" value="PAZ domain"/>
    <property type="match status" value="1"/>
</dbReference>
<dbReference type="Gene3D" id="3.40.50.2300">
    <property type="match status" value="1"/>
</dbReference>
<evidence type="ECO:0000259" key="4">
    <source>
        <dbReference type="PROSITE" id="PS50822"/>
    </source>
</evidence>
<dbReference type="Bgee" id="WBGene00019666">
    <property type="expression patterns" value="Expressed in material anatomical entity and 5 other cell types or tissues"/>
</dbReference>
<dbReference type="GO" id="GO:0005634">
    <property type="term" value="C:nucleus"/>
    <property type="evidence" value="ECO:0000318"/>
    <property type="project" value="GO_Central"/>
</dbReference>
<dbReference type="WormBase" id="K12B6.1">
    <property type="protein sequence ID" value="CE12164"/>
    <property type="gene ID" value="WBGene00019666"/>
    <property type="gene designation" value="sago-1"/>
</dbReference>
<dbReference type="Gene3D" id="2.170.260.10">
    <property type="entry name" value="paz domain"/>
    <property type="match status" value="1"/>
</dbReference>
<dbReference type="Gene3D" id="3.30.420.10">
    <property type="entry name" value="Ribonuclease H-like superfamily/Ribonuclease H"/>
    <property type="match status" value="1"/>
</dbReference>
<feature type="compositionally biased region" description="Polar residues" evidence="2">
    <location>
        <begin position="1"/>
        <end position="18"/>
    </location>
</feature>
<dbReference type="GO" id="GO:0035198">
    <property type="term" value="F:miRNA binding"/>
    <property type="evidence" value="ECO:0000318"/>
    <property type="project" value="GO_Central"/>
</dbReference>
<dbReference type="PhylomeDB" id="A0A0T7CIX3"/>
<dbReference type="CTD" id="179016"/>
<evidence type="ECO:0000259" key="3">
    <source>
        <dbReference type="PROSITE" id="PS50821"/>
    </source>
</evidence>
<dbReference type="GO" id="GO:0036464">
    <property type="term" value="C:cytoplasmic ribonucleoprotein granule"/>
    <property type="evidence" value="ECO:0000318"/>
    <property type="project" value="GO_Central"/>
</dbReference>
<organism evidence="5 6">
    <name type="scientific">Caenorhabditis elegans</name>
    <dbReference type="NCBI Taxonomy" id="6239"/>
    <lineage>
        <taxon>Eukaryota</taxon>
        <taxon>Metazoa</taxon>
        <taxon>Ecdysozoa</taxon>
        <taxon>Nematoda</taxon>
        <taxon>Chromadorea</taxon>
        <taxon>Rhabditida</taxon>
        <taxon>Rhabditina</taxon>
        <taxon>Rhabditomorpha</taxon>
        <taxon>Rhabditoidea</taxon>
        <taxon>Rhabditidae</taxon>
        <taxon>Peloderinae</taxon>
        <taxon>Caenorhabditis</taxon>
    </lineage>
</organism>
<dbReference type="GO" id="GO:0003727">
    <property type="term" value="F:single-stranded RNA binding"/>
    <property type="evidence" value="ECO:0000318"/>
    <property type="project" value="GO_Central"/>
</dbReference>
<keyword evidence="6" id="KW-1185">Reference proteome</keyword>
<dbReference type="SUPFAM" id="SSF53098">
    <property type="entry name" value="Ribonuclease H-like"/>
    <property type="match status" value="1"/>
</dbReference>
<dbReference type="STRING" id="6239.K12B6.1.1"/>
<evidence type="ECO:0000256" key="2">
    <source>
        <dbReference type="SAM" id="MobiDB-lite"/>
    </source>
</evidence>
<keyword evidence="8" id="KW-1267">Proteomics identification</keyword>
<dbReference type="PROSITE" id="PS50822">
    <property type="entry name" value="PIWI"/>
    <property type="match status" value="1"/>
</dbReference>
<protein>
    <submittedName>
        <fullName evidence="5">Piwi-like protein</fullName>
    </submittedName>
</protein>
<dbReference type="InterPro" id="IPR012337">
    <property type="entry name" value="RNaseH-like_sf"/>
</dbReference>
<feature type="compositionally biased region" description="Basic and acidic residues" evidence="2">
    <location>
        <begin position="29"/>
        <end position="38"/>
    </location>
</feature>
<dbReference type="CDD" id="cd02826">
    <property type="entry name" value="Piwi-like"/>
    <property type="match status" value="1"/>
</dbReference>
<dbReference type="FunCoup" id="A0A0T7CIX3">
    <property type="interactions" value="1"/>
</dbReference>
<dbReference type="GeneID" id="179016"/>
<dbReference type="GO" id="GO:0035194">
    <property type="term" value="P:regulatory ncRNA-mediated post-transcriptional gene silencing"/>
    <property type="evidence" value="ECO:0000318"/>
    <property type="project" value="GO_Central"/>
</dbReference>
<dbReference type="Pfam" id="PF02171">
    <property type="entry name" value="Piwi"/>
    <property type="match status" value="1"/>
</dbReference>
<evidence type="ECO:0007829" key="8">
    <source>
        <dbReference type="PeptideAtlas" id="A0A0T7CIX3"/>
    </source>
</evidence>
<dbReference type="eggNOG" id="KOG1041">
    <property type="taxonomic scope" value="Eukaryota"/>
</dbReference>
<accession>A0A0T7CIX3</accession>
<name>A0A0T7CIX3_CAEEL</name>
<dbReference type="GO" id="GO:0005737">
    <property type="term" value="C:cytoplasm"/>
    <property type="evidence" value="ECO:0000318"/>
    <property type="project" value="GO_Central"/>
</dbReference>
<dbReference type="InterPro" id="IPR003100">
    <property type="entry name" value="PAZ_dom"/>
</dbReference>
<dbReference type="PANTHER" id="PTHR22891">
    <property type="entry name" value="EUKARYOTIC TRANSLATION INITIATION FACTOR 2C"/>
    <property type="match status" value="1"/>
</dbReference>
<dbReference type="Proteomes" id="UP000001940">
    <property type="component" value="Chromosome V"/>
</dbReference>
<dbReference type="OrthoDB" id="9981668at2759"/>
<dbReference type="OMA" id="CVHYLYD"/>
<proteinExistence type="evidence at protein level"/>
<feature type="region of interest" description="Disordered" evidence="2">
    <location>
        <begin position="1"/>
        <end position="38"/>
    </location>
</feature>
<evidence type="ECO:0000313" key="5">
    <source>
        <dbReference type="EMBL" id="CCD70367.1"/>
    </source>
</evidence>
<evidence type="ECO:0000313" key="7">
    <source>
        <dbReference type="WormBase" id="K12B6.1"/>
    </source>
</evidence>
<dbReference type="Pfam" id="PF02170">
    <property type="entry name" value="PAZ"/>
    <property type="match status" value="1"/>
</dbReference>
<comment type="similarity">
    <text evidence="1">Belongs to the argonaute family.</text>
</comment>
<dbReference type="RefSeq" id="NP_504610.1">
    <property type="nucleotide sequence ID" value="NM_072209.5"/>
</dbReference>
<dbReference type="InterPro" id="IPR036397">
    <property type="entry name" value="RNaseH_sf"/>
</dbReference>
<feature type="domain" description="PAZ" evidence="3">
    <location>
        <begin position="279"/>
        <end position="390"/>
    </location>
</feature>
<feature type="domain" description="Piwi" evidence="4">
    <location>
        <begin position="549"/>
        <end position="847"/>
    </location>
</feature>
<dbReference type="CDD" id="cd02846">
    <property type="entry name" value="PAZ_argonaute_like"/>
    <property type="match status" value="1"/>
</dbReference>